<evidence type="ECO:0000256" key="1">
    <source>
        <dbReference type="ARBA" id="ARBA00023125"/>
    </source>
</evidence>
<keyword evidence="4" id="KW-1185">Reference proteome</keyword>
<dbReference type="PANTHER" id="PTHR10302">
    <property type="entry name" value="SINGLE-STRANDED DNA-BINDING PROTEIN"/>
    <property type="match status" value="1"/>
</dbReference>
<keyword evidence="1 2" id="KW-0238">DNA-binding</keyword>
<dbReference type="InterPro" id="IPR011344">
    <property type="entry name" value="ssDNA-bd"/>
</dbReference>
<dbReference type="InterPro" id="IPR000424">
    <property type="entry name" value="Primosome_PriB/ssb"/>
</dbReference>
<accession>A0A9N7MP28</accession>
<sequence>MAAARLQLPRFKGTASIPLRLFSTSAALIECPWTRFTEVSDSSDGESTVYKEALKLQRPSTIRYDERLVNSVSLIGRIFRPLQKCKSKSFGVYTTLSVSASTGNFSVSLNFRDEMAEMTLQHLKLNDFVYVSGCLGSYMKADENGKSMNRYQVVVREVNFVSQDGLGPAYKNLIKLGPSVPYEEILQKRRDRLHLWQIFFASPFEWWDNRNSKLNPKCPDFKHKDTGEVLWLTDNDPPWVRKQLKLHDSRSYRQSREHRNARAHLSPLVYE</sequence>
<evidence type="ECO:0000256" key="2">
    <source>
        <dbReference type="PROSITE-ProRule" id="PRU00252"/>
    </source>
</evidence>
<evidence type="ECO:0000313" key="4">
    <source>
        <dbReference type="Proteomes" id="UP001153555"/>
    </source>
</evidence>
<dbReference type="Proteomes" id="UP001153555">
    <property type="component" value="Unassembled WGS sequence"/>
</dbReference>
<organism evidence="3 4">
    <name type="scientific">Striga hermonthica</name>
    <name type="common">Purple witchweed</name>
    <name type="synonym">Buchnera hermonthica</name>
    <dbReference type="NCBI Taxonomy" id="68872"/>
    <lineage>
        <taxon>Eukaryota</taxon>
        <taxon>Viridiplantae</taxon>
        <taxon>Streptophyta</taxon>
        <taxon>Embryophyta</taxon>
        <taxon>Tracheophyta</taxon>
        <taxon>Spermatophyta</taxon>
        <taxon>Magnoliopsida</taxon>
        <taxon>eudicotyledons</taxon>
        <taxon>Gunneridae</taxon>
        <taxon>Pentapetalae</taxon>
        <taxon>asterids</taxon>
        <taxon>lamiids</taxon>
        <taxon>Lamiales</taxon>
        <taxon>Orobanchaceae</taxon>
        <taxon>Buchnereae</taxon>
        <taxon>Striga</taxon>
    </lineage>
</organism>
<protein>
    <submittedName>
        <fullName evidence="3">Protein OSB1- mitochondrial</fullName>
    </submittedName>
</protein>
<dbReference type="GO" id="GO:0006264">
    <property type="term" value="P:mitochondrial DNA replication"/>
    <property type="evidence" value="ECO:0007669"/>
    <property type="project" value="TreeGrafter"/>
</dbReference>
<evidence type="ECO:0000313" key="3">
    <source>
        <dbReference type="EMBL" id="CAA0811893.1"/>
    </source>
</evidence>
<reference evidence="3" key="1">
    <citation type="submission" date="2019-12" db="EMBL/GenBank/DDBJ databases">
        <authorList>
            <person name="Scholes J."/>
        </authorList>
    </citation>
    <scope>NUCLEOTIDE SEQUENCE</scope>
</reference>
<gene>
    <name evidence="3" type="ORF">SHERM_12715</name>
</gene>
<dbReference type="AlphaFoldDB" id="A0A9N7MP28"/>
<dbReference type="OrthoDB" id="1078367at2759"/>
<name>A0A9N7MP28_STRHE</name>
<comment type="caution">
    <text evidence="3">The sequence shown here is derived from an EMBL/GenBank/DDBJ whole genome shotgun (WGS) entry which is preliminary data.</text>
</comment>
<dbReference type="PROSITE" id="PS50935">
    <property type="entry name" value="SSB"/>
    <property type="match status" value="1"/>
</dbReference>
<dbReference type="GO" id="GO:0003697">
    <property type="term" value="F:single-stranded DNA binding"/>
    <property type="evidence" value="ECO:0007669"/>
    <property type="project" value="InterPro"/>
</dbReference>
<dbReference type="PANTHER" id="PTHR10302:SF18">
    <property type="entry name" value="PROTEIN OSB1, MITOCHONDRIAL"/>
    <property type="match status" value="1"/>
</dbReference>
<dbReference type="InterPro" id="IPR012340">
    <property type="entry name" value="NA-bd_OB-fold"/>
</dbReference>
<dbReference type="EMBL" id="CACSLK010009714">
    <property type="protein sequence ID" value="CAA0811893.1"/>
    <property type="molecule type" value="Genomic_DNA"/>
</dbReference>
<dbReference type="SUPFAM" id="SSF50249">
    <property type="entry name" value="Nucleic acid-binding proteins"/>
    <property type="match status" value="1"/>
</dbReference>
<dbReference type="GO" id="GO:0042645">
    <property type="term" value="C:mitochondrial nucleoid"/>
    <property type="evidence" value="ECO:0007669"/>
    <property type="project" value="TreeGrafter"/>
</dbReference>
<proteinExistence type="predicted"/>
<dbReference type="Gene3D" id="2.40.50.140">
    <property type="entry name" value="Nucleic acid-binding proteins"/>
    <property type="match status" value="1"/>
</dbReference>